<feature type="region of interest" description="Disordered" evidence="10">
    <location>
        <begin position="1060"/>
        <end position="1084"/>
    </location>
</feature>
<accession>A0ABR0ADC4</accession>
<keyword evidence="3 11" id="KW-0812">Transmembrane</keyword>
<evidence type="ECO:0000256" key="11">
    <source>
        <dbReference type="SAM" id="Phobius"/>
    </source>
</evidence>
<protein>
    <recommendedName>
        <fullName evidence="12">G-protein coupled receptors family 3 profile domain-containing protein</fullName>
    </recommendedName>
</protein>
<comment type="caution">
    <text evidence="13">The sequence shown here is derived from an EMBL/GenBank/DDBJ whole genome shotgun (WGS) entry which is preliminary data.</text>
</comment>
<feature type="domain" description="G-protein coupled receptors family 3 profile" evidence="12">
    <location>
        <begin position="331"/>
        <end position="606"/>
    </location>
</feature>
<keyword evidence="14" id="KW-1185">Reference proteome</keyword>
<dbReference type="EMBL" id="JAOYFB010000037">
    <property type="protein sequence ID" value="KAK4023118.1"/>
    <property type="molecule type" value="Genomic_DNA"/>
</dbReference>
<feature type="compositionally biased region" description="Polar residues" evidence="10">
    <location>
        <begin position="1136"/>
        <end position="1148"/>
    </location>
</feature>
<dbReference type="InterPro" id="IPR017979">
    <property type="entry name" value="GPCR_3_CS"/>
</dbReference>
<feature type="transmembrane region" description="Helical" evidence="11">
    <location>
        <begin position="539"/>
        <end position="556"/>
    </location>
</feature>
<dbReference type="InterPro" id="IPR001828">
    <property type="entry name" value="ANF_lig-bd_rcpt"/>
</dbReference>
<feature type="compositionally biased region" description="Basic and acidic residues" evidence="10">
    <location>
        <begin position="897"/>
        <end position="906"/>
    </location>
</feature>
<dbReference type="Gene3D" id="3.40.50.2300">
    <property type="match status" value="2"/>
</dbReference>
<dbReference type="PANTHER" id="PTHR10519:SF74">
    <property type="entry name" value="GAMMA-AMINOBUTYRIC ACID TYPE B RECEPTOR SUBUNIT 2"/>
    <property type="match status" value="1"/>
</dbReference>
<organism evidence="13 14">
    <name type="scientific">Daphnia magna</name>
    <dbReference type="NCBI Taxonomy" id="35525"/>
    <lineage>
        <taxon>Eukaryota</taxon>
        <taxon>Metazoa</taxon>
        <taxon>Ecdysozoa</taxon>
        <taxon>Arthropoda</taxon>
        <taxon>Crustacea</taxon>
        <taxon>Branchiopoda</taxon>
        <taxon>Diplostraca</taxon>
        <taxon>Cladocera</taxon>
        <taxon>Anomopoda</taxon>
        <taxon>Daphniidae</taxon>
        <taxon>Daphnia</taxon>
    </lineage>
</organism>
<evidence type="ECO:0000256" key="8">
    <source>
        <dbReference type="ARBA" id="ARBA00023180"/>
    </source>
</evidence>
<feature type="compositionally biased region" description="Polar residues" evidence="10">
    <location>
        <begin position="1293"/>
        <end position="1312"/>
    </location>
</feature>
<feature type="transmembrane region" description="Helical" evidence="11">
    <location>
        <begin position="324"/>
        <end position="349"/>
    </location>
</feature>
<name>A0ABR0ADC4_9CRUS</name>
<feature type="compositionally biased region" description="Low complexity" evidence="10">
    <location>
        <begin position="1246"/>
        <end position="1266"/>
    </location>
</feature>
<feature type="region of interest" description="Disordered" evidence="10">
    <location>
        <begin position="796"/>
        <end position="827"/>
    </location>
</feature>
<dbReference type="PROSITE" id="PS50259">
    <property type="entry name" value="G_PROTEIN_RECEP_F3_4"/>
    <property type="match status" value="1"/>
</dbReference>
<feature type="region of interest" description="Disordered" evidence="10">
    <location>
        <begin position="709"/>
        <end position="764"/>
    </location>
</feature>
<feature type="compositionally biased region" description="Polar residues" evidence="10">
    <location>
        <begin position="628"/>
        <end position="644"/>
    </location>
</feature>
<feature type="region of interest" description="Disordered" evidence="10">
    <location>
        <begin position="1180"/>
        <end position="1222"/>
    </location>
</feature>
<feature type="transmembrane region" description="Helical" evidence="11">
    <location>
        <begin position="440"/>
        <end position="461"/>
    </location>
</feature>
<feature type="compositionally biased region" description="Low complexity" evidence="10">
    <location>
        <begin position="740"/>
        <end position="752"/>
    </location>
</feature>
<feature type="transmembrane region" description="Helical" evidence="11">
    <location>
        <begin position="400"/>
        <end position="419"/>
    </location>
</feature>
<feature type="compositionally biased region" description="Gly residues" evidence="10">
    <location>
        <begin position="614"/>
        <end position="625"/>
    </location>
</feature>
<evidence type="ECO:0000256" key="3">
    <source>
        <dbReference type="ARBA" id="ARBA00022692"/>
    </source>
</evidence>
<dbReference type="PANTHER" id="PTHR10519">
    <property type="entry name" value="GABA-B RECEPTOR"/>
    <property type="match status" value="1"/>
</dbReference>
<comment type="subcellular location">
    <subcellularLocation>
        <location evidence="1">Cell membrane</location>
        <topology evidence="1">Multi-pass membrane protein</topology>
    </subcellularLocation>
</comment>
<dbReference type="InterPro" id="IPR002455">
    <property type="entry name" value="GPCR3_GABA-B"/>
</dbReference>
<dbReference type="PROSITE" id="PS00981">
    <property type="entry name" value="G_PROTEIN_RECEP_F3_3"/>
    <property type="match status" value="1"/>
</dbReference>
<keyword evidence="4 11" id="KW-1133">Transmembrane helix</keyword>
<keyword evidence="8" id="KW-0325">Glycoprotein</keyword>
<evidence type="ECO:0000256" key="4">
    <source>
        <dbReference type="ARBA" id="ARBA00022989"/>
    </source>
</evidence>
<dbReference type="PRINTS" id="PR01177">
    <property type="entry name" value="GABAB1RECPTR"/>
</dbReference>
<evidence type="ECO:0000256" key="6">
    <source>
        <dbReference type="ARBA" id="ARBA00023136"/>
    </source>
</evidence>
<gene>
    <name evidence="13" type="ORF">OUZ56_008549</name>
</gene>
<feature type="transmembrane region" description="Helical" evidence="11">
    <location>
        <begin position="562"/>
        <end position="584"/>
    </location>
</feature>
<keyword evidence="6 11" id="KW-0472">Membrane</keyword>
<evidence type="ECO:0000256" key="2">
    <source>
        <dbReference type="ARBA" id="ARBA00022475"/>
    </source>
</evidence>
<evidence type="ECO:0000256" key="9">
    <source>
        <dbReference type="ARBA" id="ARBA00023224"/>
    </source>
</evidence>
<dbReference type="Pfam" id="PF01094">
    <property type="entry name" value="ANF_receptor"/>
    <property type="match status" value="1"/>
</dbReference>
<feature type="region of interest" description="Disordered" evidence="10">
    <location>
        <begin position="862"/>
        <end position="916"/>
    </location>
</feature>
<sequence>MFVDIDRTKTCGGKEKSDRRETLAGFALKWMAHNGLVSLLDSAGIELTESQGFVNDLTQPLAKLMEKDVRIILASFNATWARRVFCAVSRINLYGGRYQWILAGPRQERWWMTQAEDQQDPTVNCTSYEILAALEGAFVVDVLPLTSSKQVTISGLTAEEYEKQYNKERGDSYSQFHGYAYDAVWTAAQTVKTVIHKLHERNRMAKAAAASSSSPRQRQQLRHWSLRNFTYRDPGWEKLLLDALRSVDFNGVTGRIKFEDNERSGRLTVKQIVGAHEVPVAEYENASDTLFLNESAISWMSESKQPPRDRTIQTVEPSRISVPVFATLTIVAALGIVLASSFLAINIRFRNQRYIKMSSPYLNNMIIIGCLLTYTSVILLGLDSHLTSESALPVICTARIWTLMAGFTLAFGSMFSKTWRVHSIFTDVKLNKKAIKDYQLFMVVGVLLTIDIAILTTWQVIDPFYRETKLLEPYPHPSQDNAEIRPENEYCQSNHMTIFVSSIYAYKGLLMAFGCFLAWETRNVNIPALNDSKYIGMSVYNVVIMCVIGGAVSFILEDEQDVSYVIISIFIVFCTTGTLCLVFVPKLIELRRNPQGAIEKRGVRSTVKPQLPGGKYGAGGGGSGVGRQNKSGANQNRETSLQYKSKTRNAKLRKELRNLDDQIQKLLEQLGEDNDSLAKDGPSFTYSKIDSDCRVPSVSGADTMSLCSLISSPEPTSTSPHHAKENGGKGVRSGHHQELQQQQSVAQSTSSGSGSGSGSGSTAPATASVAMWTAISNPLLLISHVLRRSMDLQPTGAANNESTAVECDEASSRQQAVDADDNDDNPSKGVHACCECVSVERHAEPTNADWQNQTVDQAPFIASTTSRSSNTSNSNSRDVMQGDELDGNPTSPLMVNKDAKDGREDEVARDDEEGSGNIWRLLAKATTPHQSPPGSFISNLSGDRSGVGGGVVGVVVGGGGIQSDSPSDEWGAAQVHKSSGSVSRCACHHSSASGLGVSGAARRRRCQMMESLSLTEIRSSPITGNGTSLSSEFEPIHNRSLSVQGTMATRSRLSPYSVDCKTGAPYGHQQEHSRSDSSFNYESNMSEVDPANKLVNYFEYRSLESLESPTISDTTISQQDGEGNDEEVDEEEEANSTRVNFDEGSTFTSPREEDLVVIEDGLYSLPMAIADLNSSQAATVVNGVGGDKSPPSPEEMRLSPPPTTTPVKTSCTGSPSLPSPTLTSSTLTLAAAAATCNVAFTGTPCRSSSTSSKGSRGSTSGKSKSQSTRDRRRRAQSNNKLNSNEDLSGRLSKPTQHGHQQQSELRTPQPTVEHSDWSILPIFKQLIVQRQMETGGACHSQPISGVTDDERITTKTTTKAAIEDIDEDHRQMSSCPNLSIKCDVVEYF</sequence>
<evidence type="ECO:0000256" key="1">
    <source>
        <dbReference type="ARBA" id="ARBA00004651"/>
    </source>
</evidence>
<evidence type="ECO:0000313" key="14">
    <source>
        <dbReference type="Proteomes" id="UP001234178"/>
    </source>
</evidence>
<feature type="region of interest" description="Disordered" evidence="10">
    <location>
        <begin position="1241"/>
        <end position="1313"/>
    </location>
</feature>
<evidence type="ECO:0000256" key="10">
    <source>
        <dbReference type="SAM" id="MobiDB-lite"/>
    </source>
</evidence>
<feature type="region of interest" description="Disordered" evidence="10">
    <location>
        <begin position="601"/>
        <end position="655"/>
    </location>
</feature>
<dbReference type="Proteomes" id="UP001234178">
    <property type="component" value="Unassembled WGS sequence"/>
</dbReference>
<reference evidence="13 14" key="1">
    <citation type="journal article" date="2023" name="Nucleic Acids Res.">
        <title>The hologenome of Daphnia magna reveals possible DNA methylation and microbiome-mediated evolution of the host genome.</title>
        <authorList>
            <person name="Chaturvedi A."/>
            <person name="Li X."/>
            <person name="Dhandapani V."/>
            <person name="Marshall H."/>
            <person name="Kissane S."/>
            <person name="Cuenca-Cambronero M."/>
            <person name="Asole G."/>
            <person name="Calvet F."/>
            <person name="Ruiz-Romero M."/>
            <person name="Marangio P."/>
            <person name="Guigo R."/>
            <person name="Rago D."/>
            <person name="Mirbahai L."/>
            <person name="Eastwood N."/>
            <person name="Colbourne J.K."/>
            <person name="Zhou J."/>
            <person name="Mallon E."/>
            <person name="Orsini L."/>
        </authorList>
    </citation>
    <scope>NUCLEOTIDE SEQUENCE [LARGE SCALE GENOMIC DNA]</scope>
    <source>
        <strain evidence="13">LRV0_1</strain>
    </source>
</reference>
<feature type="region of interest" description="Disordered" evidence="10">
    <location>
        <begin position="1108"/>
        <end position="1148"/>
    </location>
</feature>
<feature type="compositionally biased region" description="Polar residues" evidence="10">
    <location>
        <begin position="1108"/>
        <end position="1119"/>
    </location>
</feature>
<evidence type="ECO:0000259" key="12">
    <source>
        <dbReference type="PROSITE" id="PS50259"/>
    </source>
</evidence>
<keyword evidence="5" id="KW-0297">G-protein coupled receptor</keyword>
<dbReference type="SUPFAM" id="SSF53822">
    <property type="entry name" value="Periplasmic binding protein-like I"/>
    <property type="match status" value="1"/>
</dbReference>
<dbReference type="InterPro" id="IPR028082">
    <property type="entry name" value="Peripla_BP_I"/>
</dbReference>
<feature type="transmembrane region" description="Helical" evidence="11">
    <location>
        <begin position="361"/>
        <end position="380"/>
    </location>
</feature>
<dbReference type="Pfam" id="PF00003">
    <property type="entry name" value="7tm_3"/>
    <property type="match status" value="1"/>
</dbReference>
<keyword evidence="7" id="KW-0675">Receptor</keyword>
<dbReference type="CDD" id="cd06366">
    <property type="entry name" value="PBP1_GABAb_receptor"/>
    <property type="match status" value="1"/>
</dbReference>
<dbReference type="CDD" id="cd15294">
    <property type="entry name" value="7tmC_GABA-B-R2"/>
    <property type="match status" value="1"/>
</dbReference>
<evidence type="ECO:0000313" key="13">
    <source>
        <dbReference type="EMBL" id="KAK4023118.1"/>
    </source>
</evidence>
<dbReference type="InterPro" id="IPR017978">
    <property type="entry name" value="GPCR_3_C"/>
</dbReference>
<feature type="compositionally biased region" description="Acidic residues" evidence="10">
    <location>
        <begin position="1122"/>
        <end position="1134"/>
    </location>
</feature>
<feature type="compositionally biased region" description="Polar residues" evidence="10">
    <location>
        <begin position="1276"/>
        <end position="1286"/>
    </location>
</feature>
<evidence type="ECO:0000256" key="7">
    <source>
        <dbReference type="ARBA" id="ARBA00023170"/>
    </source>
</evidence>
<keyword evidence="9" id="KW-0807">Transducer</keyword>
<evidence type="ECO:0000256" key="5">
    <source>
        <dbReference type="ARBA" id="ARBA00023040"/>
    </source>
</evidence>
<dbReference type="PRINTS" id="PR01176">
    <property type="entry name" value="GABABRECEPTR"/>
</dbReference>
<feature type="compositionally biased region" description="Low complexity" evidence="10">
    <location>
        <begin position="863"/>
        <end position="877"/>
    </location>
</feature>
<proteinExistence type="predicted"/>
<feature type="compositionally biased region" description="Low complexity" evidence="10">
    <location>
        <begin position="711"/>
        <end position="720"/>
    </location>
</feature>
<keyword evidence="2" id="KW-1003">Cell membrane</keyword>